<dbReference type="SUPFAM" id="SSF53383">
    <property type="entry name" value="PLP-dependent transferases"/>
    <property type="match status" value="1"/>
</dbReference>
<name>A0AAE7B8H8_9BACT</name>
<dbReference type="SMART" id="SM00345">
    <property type="entry name" value="HTH_GNTR"/>
    <property type="match status" value="1"/>
</dbReference>
<dbReference type="Pfam" id="PF00392">
    <property type="entry name" value="GntR"/>
    <property type="match status" value="1"/>
</dbReference>
<dbReference type="Gene3D" id="1.10.10.10">
    <property type="entry name" value="Winged helix-like DNA-binding domain superfamily/Winged helix DNA-binding domain"/>
    <property type="match status" value="1"/>
</dbReference>
<dbReference type="GO" id="GO:0003677">
    <property type="term" value="F:DNA binding"/>
    <property type="evidence" value="ECO:0007669"/>
    <property type="project" value="UniProtKB-KW"/>
</dbReference>
<dbReference type="Pfam" id="PF00155">
    <property type="entry name" value="Aminotran_1_2"/>
    <property type="match status" value="1"/>
</dbReference>
<reference evidence="7 8" key="1">
    <citation type="submission" date="2020-05" db="EMBL/GenBank/DDBJ databases">
        <title>Complete genome sequencing of Campylobacter and Arcobacter type strains.</title>
        <authorList>
            <person name="Miller W.G."/>
            <person name="Yee E."/>
        </authorList>
    </citation>
    <scope>NUCLEOTIDE SEQUENCE [LARGE SCALE GENOMIC DNA]</scope>
    <source>
        <strain evidence="7 8">LMG 26156</strain>
    </source>
</reference>
<feature type="domain" description="HTH gntR-type" evidence="6">
    <location>
        <begin position="9"/>
        <end position="76"/>
    </location>
</feature>
<keyword evidence="5" id="KW-0804">Transcription</keyword>
<keyword evidence="4" id="KW-0238">DNA-binding</keyword>
<dbReference type="InterPro" id="IPR015421">
    <property type="entry name" value="PyrdxlP-dep_Trfase_major"/>
</dbReference>
<dbReference type="EMBL" id="CP053840">
    <property type="protein sequence ID" value="QKF67393.1"/>
    <property type="molecule type" value="Genomic_DNA"/>
</dbReference>
<dbReference type="CDD" id="cd00609">
    <property type="entry name" value="AAT_like"/>
    <property type="match status" value="1"/>
</dbReference>
<evidence type="ECO:0000259" key="6">
    <source>
        <dbReference type="PROSITE" id="PS50949"/>
    </source>
</evidence>
<keyword evidence="3" id="KW-0805">Transcription regulation</keyword>
<dbReference type="Gene3D" id="3.40.640.10">
    <property type="entry name" value="Type I PLP-dependent aspartate aminotransferase-like (Major domain)"/>
    <property type="match status" value="1"/>
</dbReference>
<dbReference type="InterPro" id="IPR015424">
    <property type="entry name" value="PyrdxlP-dep_Trfase"/>
</dbReference>
<protein>
    <submittedName>
        <fullName evidence="7">Transcriptional regulator, MocR family (Aminotransferase domain)</fullName>
    </submittedName>
</protein>
<evidence type="ECO:0000256" key="2">
    <source>
        <dbReference type="ARBA" id="ARBA00022898"/>
    </source>
</evidence>
<evidence type="ECO:0000313" key="7">
    <source>
        <dbReference type="EMBL" id="QKF67393.1"/>
    </source>
</evidence>
<dbReference type="GO" id="GO:0030170">
    <property type="term" value="F:pyridoxal phosphate binding"/>
    <property type="evidence" value="ECO:0007669"/>
    <property type="project" value="InterPro"/>
</dbReference>
<gene>
    <name evidence="7" type="ORF">AVENP_1849</name>
</gene>
<evidence type="ECO:0000256" key="4">
    <source>
        <dbReference type="ARBA" id="ARBA00023125"/>
    </source>
</evidence>
<dbReference type="InterPro" id="IPR051446">
    <property type="entry name" value="HTH_trans_reg/aminotransferase"/>
</dbReference>
<dbReference type="AlphaFoldDB" id="A0AAE7B8H8"/>
<dbReference type="InterPro" id="IPR000524">
    <property type="entry name" value="Tscrpt_reg_HTH_GntR"/>
</dbReference>
<dbReference type="RefSeq" id="WP_128358041.1">
    <property type="nucleotide sequence ID" value="NZ_CP053840.1"/>
</dbReference>
<evidence type="ECO:0000256" key="5">
    <source>
        <dbReference type="ARBA" id="ARBA00023163"/>
    </source>
</evidence>
<dbReference type="GO" id="GO:0003700">
    <property type="term" value="F:DNA-binding transcription factor activity"/>
    <property type="evidence" value="ECO:0007669"/>
    <property type="project" value="InterPro"/>
</dbReference>
<sequence>MYKFEKNTIPLYIQLYEQIKEDIKNNLLAGSKLPSIRKMVDEYNLSKNTIQSAYNQLYAEGYIESKAKSGYFVSEDIYQKFEKDLNESFDKKSKNKNYKINFYPASLSKSSFPKKTWLKLYSKVLKSDIHYGIYQNKQGDEGLRQEIQKYLFSSRAVNCTKDQIIITSGFSDSMFIVGTILKTISNSLAIEYPGYAVARKVLELLAYDIKDISINSNGIDINQLEKTACKSIYLTPSHQFPTGVTIPIANRIKLIHWAKKNDAYIIEDDYDSELSYYNRPIPAMQGLENSDRVVYVGTFSKALSPALRVAYIVLPIKLLPIYYSTFDFSFSGVPIDLQKTLELFLKDGYWDRHLRKIRNLNRKKHEIMKNSLLHYLKDEIKILREGSGLNLLIKPLINIDLNKLEKLAQKRDVKIYFKEYFEIKKVLALGFGAFEEDEIENAIKTFREIWQEAKSFK</sequence>
<dbReference type="InterPro" id="IPR004839">
    <property type="entry name" value="Aminotransferase_I/II_large"/>
</dbReference>
<dbReference type="PANTHER" id="PTHR46577:SF1">
    <property type="entry name" value="HTH-TYPE TRANSCRIPTIONAL REGULATORY PROTEIN GABR"/>
    <property type="match status" value="1"/>
</dbReference>
<keyword evidence="8" id="KW-1185">Reference proteome</keyword>
<dbReference type="PANTHER" id="PTHR46577">
    <property type="entry name" value="HTH-TYPE TRANSCRIPTIONAL REGULATORY PROTEIN GABR"/>
    <property type="match status" value="1"/>
</dbReference>
<dbReference type="InterPro" id="IPR036390">
    <property type="entry name" value="WH_DNA-bd_sf"/>
</dbReference>
<organism evidence="7 8">
    <name type="scientific">Arcobacter venerupis</name>
    <dbReference type="NCBI Taxonomy" id="1054033"/>
    <lineage>
        <taxon>Bacteria</taxon>
        <taxon>Pseudomonadati</taxon>
        <taxon>Campylobacterota</taxon>
        <taxon>Epsilonproteobacteria</taxon>
        <taxon>Campylobacterales</taxon>
        <taxon>Arcobacteraceae</taxon>
        <taxon>Arcobacter</taxon>
    </lineage>
</organism>
<dbReference type="SUPFAM" id="SSF46785">
    <property type="entry name" value="Winged helix' DNA-binding domain"/>
    <property type="match status" value="1"/>
</dbReference>
<keyword evidence="2" id="KW-0663">Pyridoxal phosphate</keyword>
<proteinExistence type="inferred from homology"/>
<dbReference type="PROSITE" id="PS50949">
    <property type="entry name" value="HTH_GNTR"/>
    <property type="match status" value="1"/>
</dbReference>
<dbReference type="CDD" id="cd07377">
    <property type="entry name" value="WHTH_GntR"/>
    <property type="match status" value="1"/>
</dbReference>
<comment type="similarity">
    <text evidence="1">In the C-terminal section; belongs to the class-I pyridoxal-phosphate-dependent aminotransferase family.</text>
</comment>
<evidence type="ECO:0000256" key="3">
    <source>
        <dbReference type="ARBA" id="ARBA00023015"/>
    </source>
</evidence>
<dbReference type="KEGG" id="avp:AVENP_1849"/>
<dbReference type="InterPro" id="IPR036388">
    <property type="entry name" value="WH-like_DNA-bd_sf"/>
</dbReference>
<evidence type="ECO:0000313" key="8">
    <source>
        <dbReference type="Proteomes" id="UP000503482"/>
    </source>
</evidence>
<dbReference type="Proteomes" id="UP000503482">
    <property type="component" value="Chromosome"/>
</dbReference>
<accession>A0AAE7B8H8</accession>
<evidence type="ECO:0000256" key="1">
    <source>
        <dbReference type="ARBA" id="ARBA00005384"/>
    </source>
</evidence>